<proteinExistence type="predicted"/>
<feature type="transmembrane region" description="Helical" evidence="1">
    <location>
        <begin position="20"/>
        <end position="38"/>
    </location>
</feature>
<protein>
    <recommendedName>
        <fullName evidence="2">TadE-like domain-containing protein</fullName>
    </recommendedName>
</protein>
<keyword evidence="1" id="KW-1133">Transmembrane helix</keyword>
<keyword evidence="1" id="KW-0812">Transmembrane</keyword>
<feature type="domain" description="TadE-like" evidence="2">
    <location>
        <begin position="13"/>
        <end position="55"/>
    </location>
</feature>
<comment type="caution">
    <text evidence="3">The sequence shown here is derived from an EMBL/GenBank/DDBJ whole genome shotgun (WGS) entry which is preliminary data.</text>
</comment>
<dbReference type="InterPro" id="IPR012495">
    <property type="entry name" value="TadE-like_dom"/>
</dbReference>
<dbReference type="EMBL" id="DSRP01000212">
    <property type="protein sequence ID" value="HGG91913.1"/>
    <property type="molecule type" value="Genomic_DNA"/>
</dbReference>
<gene>
    <name evidence="3" type="ORF">ENR59_03050</name>
</gene>
<evidence type="ECO:0000256" key="1">
    <source>
        <dbReference type="SAM" id="Phobius"/>
    </source>
</evidence>
<evidence type="ECO:0000259" key="2">
    <source>
        <dbReference type="Pfam" id="PF07811"/>
    </source>
</evidence>
<dbReference type="Pfam" id="PF07811">
    <property type="entry name" value="TadE"/>
    <property type="match status" value="1"/>
</dbReference>
<reference evidence="3" key="1">
    <citation type="journal article" date="2020" name="mSystems">
        <title>Genome- and Community-Level Interaction Insights into Carbon Utilization and Element Cycling Functions of Hydrothermarchaeota in Hydrothermal Sediment.</title>
        <authorList>
            <person name="Zhou Z."/>
            <person name="Liu Y."/>
            <person name="Xu W."/>
            <person name="Pan J."/>
            <person name="Luo Z.H."/>
            <person name="Li M."/>
        </authorList>
    </citation>
    <scope>NUCLEOTIDE SEQUENCE [LARGE SCALE GENOMIC DNA]</scope>
    <source>
        <strain evidence="3">SpSt-413</strain>
    </source>
</reference>
<sequence length="134" mass="14083">MNARDVNTRAQRGAASVEFALVALFVLVPMVLAVVDFGQMFNIRTVLSRATEVGALAAADGRDPTPLMRDAIARAGLSADRLGVSVTPGYATLPPGSSVTVDSTYDLAGLPILPWQAAIPSFSRLSAQATARRR</sequence>
<organism evidence="3">
    <name type="scientific">Fundidesulfovibrio putealis</name>
    <dbReference type="NCBI Taxonomy" id="270496"/>
    <lineage>
        <taxon>Bacteria</taxon>
        <taxon>Pseudomonadati</taxon>
        <taxon>Thermodesulfobacteriota</taxon>
        <taxon>Desulfovibrionia</taxon>
        <taxon>Desulfovibrionales</taxon>
        <taxon>Desulfovibrionaceae</taxon>
        <taxon>Fundidesulfovibrio</taxon>
    </lineage>
</organism>
<dbReference type="AlphaFoldDB" id="A0A7C4AFY3"/>
<evidence type="ECO:0000313" key="3">
    <source>
        <dbReference type="EMBL" id="HGG91913.1"/>
    </source>
</evidence>
<keyword evidence="1" id="KW-0472">Membrane</keyword>
<accession>A0A7C4AFY3</accession>
<name>A0A7C4AFY3_9BACT</name>